<reference evidence="1 2" key="1">
    <citation type="submission" date="2019-01" db="EMBL/GenBank/DDBJ databases">
        <authorList>
            <person name="Sayadi A."/>
        </authorList>
    </citation>
    <scope>NUCLEOTIDE SEQUENCE [LARGE SCALE GENOMIC DNA]</scope>
</reference>
<name>A0A653DSK0_CALMS</name>
<sequence>MSLDQKDCLRNWRQLGLKILELGQMFYMAAWSKQLNSLNLIMKWELW</sequence>
<dbReference type="EMBL" id="CAACVG010014444">
    <property type="protein sequence ID" value="VEN63189.1"/>
    <property type="molecule type" value="Genomic_DNA"/>
</dbReference>
<protein>
    <submittedName>
        <fullName evidence="1">Uncharacterized protein</fullName>
    </submittedName>
</protein>
<dbReference type="Proteomes" id="UP000410492">
    <property type="component" value="Unassembled WGS sequence"/>
</dbReference>
<proteinExistence type="predicted"/>
<evidence type="ECO:0000313" key="1">
    <source>
        <dbReference type="EMBL" id="VEN63189.1"/>
    </source>
</evidence>
<evidence type="ECO:0000313" key="2">
    <source>
        <dbReference type="Proteomes" id="UP000410492"/>
    </source>
</evidence>
<keyword evidence="2" id="KW-1185">Reference proteome</keyword>
<dbReference type="AlphaFoldDB" id="A0A653DSK0"/>
<organism evidence="1 2">
    <name type="scientific">Callosobruchus maculatus</name>
    <name type="common">Southern cowpea weevil</name>
    <name type="synonym">Pulse bruchid</name>
    <dbReference type="NCBI Taxonomy" id="64391"/>
    <lineage>
        <taxon>Eukaryota</taxon>
        <taxon>Metazoa</taxon>
        <taxon>Ecdysozoa</taxon>
        <taxon>Arthropoda</taxon>
        <taxon>Hexapoda</taxon>
        <taxon>Insecta</taxon>
        <taxon>Pterygota</taxon>
        <taxon>Neoptera</taxon>
        <taxon>Endopterygota</taxon>
        <taxon>Coleoptera</taxon>
        <taxon>Polyphaga</taxon>
        <taxon>Cucujiformia</taxon>
        <taxon>Chrysomeloidea</taxon>
        <taxon>Chrysomelidae</taxon>
        <taxon>Bruchinae</taxon>
        <taxon>Bruchini</taxon>
        <taxon>Callosobruchus</taxon>
    </lineage>
</organism>
<gene>
    <name evidence="1" type="ORF">CALMAC_LOCUS20084</name>
</gene>
<accession>A0A653DSK0</accession>